<name>A0A178J8B2_9VIBR</name>
<evidence type="ECO:0000313" key="4">
    <source>
        <dbReference type="Proteomes" id="UP000094761"/>
    </source>
</evidence>
<dbReference type="EMBL" id="LUAX01000007">
    <property type="protein sequence ID" value="OAM98464.1"/>
    <property type="molecule type" value="Genomic_DNA"/>
</dbReference>
<dbReference type="Proteomes" id="UP001150001">
    <property type="component" value="Unassembled WGS sequence"/>
</dbReference>
<evidence type="ECO:0000313" key="2">
    <source>
        <dbReference type="EMBL" id="MDC5738674.1"/>
    </source>
</evidence>
<dbReference type="GeneID" id="78078690"/>
<sequence length="180" mass="19723">MEIPEIGNLFFGLIASIGTVVATLYNVGQVRKINAELLASFEVALEKQNKHSVTELFRLIHGLRMNYSDIVVLVNDDNCSKIIFALKKTPGIVSFENGQFQYSGVGKIRLFMMVDRFFRWGGLALSAIVAIFALWLLAFGGSGEVIAGIALIFPASIGIGLSLRSNRYDKMVSSLVSNET</sequence>
<evidence type="ECO:0000313" key="5">
    <source>
        <dbReference type="Proteomes" id="UP001150001"/>
    </source>
</evidence>
<keyword evidence="1" id="KW-1133">Transmembrane helix</keyword>
<accession>A0A178J8B2</accession>
<dbReference type="EMBL" id="JAPFIT010000010">
    <property type="protein sequence ID" value="MDC5738674.1"/>
    <property type="molecule type" value="Genomic_DNA"/>
</dbReference>
<dbReference type="OrthoDB" id="6365139at2"/>
<protein>
    <submittedName>
        <fullName evidence="3">Uncharacterized protein</fullName>
    </submittedName>
</protein>
<evidence type="ECO:0000256" key="1">
    <source>
        <dbReference type="SAM" id="Phobius"/>
    </source>
</evidence>
<feature type="transmembrane region" description="Helical" evidence="1">
    <location>
        <begin position="145"/>
        <end position="163"/>
    </location>
</feature>
<organism evidence="3 4">
    <name type="scientific">Vibrio europaeus</name>
    <dbReference type="NCBI Taxonomy" id="300876"/>
    <lineage>
        <taxon>Bacteria</taxon>
        <taxon>Pseudomonadati</taxon>
        <taxon>Pseudomonadota</taxon>
        <taxon>Gammaproteobacteria</taxon>
        <taxon>Vibrionales</taxon>
        <taxon>Vibrionaceae</taxon>
        <taxon>Vibrio</taxon>
        <taxon>Vibrio oreintalis group</taxon>
    </lineage>
</organism>
<keyword evidence="5" id="KW-1185">Reference proteome</keyword>
<keyword evidence="1" id="KW-0472">Membrane</keyword>
<evidence type="ECO:0000313" key="3">
    <source>
        <dbReference type="EMBL" id="OAM98464.1"/>
    </source>
</evidence>
<keyword evidence="1" id="KW-0812">Transmembrane</keyword>
<gene>
    <name evidence="3" type="ORF">AZ468_23425</name>
    <name evidence="2" type="ORF">OPW20_01285</name>
</gene>
<dbReference type="Proteomes" id="UP000094761">
    <property type="component" value="Unassembled WGS sequence"/>
</dbReference>
<reference evidence="2" key="2">
    <citation type="submission" date="2022-11" db="EMBL/GenBank/DDBJ databases">
        <title>Role of the vibriolysin VemA secreted by the emergent pathogen Vibrio europaeus in the colonization of Manila clam mucus.</title>
        <authorList>
            <person name="Martinez C."/>
            <person name="Rodriguez S."/>
            <person name="Vences A."/>
            <person name="Barja J.L."/>
            <person name="Toranzo A.E."/>
            <person name="Dubert J."/>
        </authorList>
    </citation>
    <scope>NUCLEOTIDE SEQUENCE</scope>
    <source>
        <strain evidence="2">3454</strain>
    </source>
</reference>
<dbReference type="AlphaFoldDB" id="A0A178J8B2"/>
<proteinExistence type="predicted"/>
<dbReference type="RefSeq" id="WP_069669601.1">
    <property type="nucleotide sequence ID" value="NZ_CP180206.1"/>
</dbReference>
<feature type="transmembrane region" description="Helical" evidence="1">
    <location>
        <begin position="117"/>
        <end position="139"/>
    </location>
</feature>
<comment type="caution">
    <text evidence="3">The sequence shown here is derived from an EMBL/GenBank/DDBJ whole genome shotgun (WGS) entry which is preliminary data.</text>
</comment>
<reference evidence="3 4" key="1">
    <citation type="submission" date="2016-03" db="EMBL/GenBank/DDBJ databases">
        <title>Draft genome sequence of the Vibrio tubiashii subs. europaeus.</title>
        <authorList>
            <person name="Spinard E."/>
            <person name="Dubert J."/>
            <person name="Nelson D.R."/>
            <person name="Barja J.L."/>
        </authorList>
    </citation>
    <scope>NUCLEOTIDE SEQUENCE [LARGE SCALE GENOMIC DNA]</scope>
    <source>
        <strain evidence="4">PP-638</strain>
        <strain evidence="3">PP2-638</strain>
    </source>
</reference>
<feature type="transmembrane region" description="Helical" evidence="1">
    <location>
        <begin position="6"/>
        <end position="27"/>
    </location>
</feature>